<dbReference type="KEGG" id="dfa:DFA_11092"/>
<evidence type="ECO:0000259" key="2">
    <source>
        <dbReference type="Pfam" id="PF04562"/>
    </source>
</evidence>
<dbReference type="RefSeq" id="XP_004350035.1">
    <property type="nucleotide sequence ID" value="XM_004349985.1"/>
</dbReference>
<gene>
    <name evidence="3" type="ORF">DFA_11092</name>
</gene>
<feature type="region of interest" description="Disordered" evidence="1">
    <location>
        <begin position="299"/>
        <end position="343"/>
    </location>
</feature>
<dbReference type="Pfam" id="PF04562">
    <property type="entry name" value="Dicty_spore_N"/>
    <property type="match status" value="1"/>
</dbReference>
<dbReference type="Proteomes" id="UP000007797">
    <property type="component" value="Unassembled WGS sequence"/>
</dbReference>
<dbReference type="EMBL" id="GL883029">
    <property type="protein sequence ID" value="EGG13331.1"/>
    <property type="molecule type" value="Genomic_DNA"/>
</dbReference>
<name>F4QES0_CACFS</name>
<dbReference type="PANTHER" id="PTHR20916">
    <property type="entry name" value="CYSTEINE AND GLYCINE-RICH PROTEIN 2 BINDING PROTEIN"/>
    <property type="match status" value="1"/>
</dbReference>
<dbReference type="GO" id="GO:0004402">
    <property type="term" value="F:histone acetyltransferase activity"/>
    <property type="evidence" value="ECO:0007669"/>
    <property type="project" value="TreeGrafter"/>
</dbReference>
<dbReference type="InterPro" id="IPR007643">
    <property type="entry name" value="Dict_spore_N"/>
</dbReference>
<evidence type="ECO:0000313" key="4">
    <source>
        <dbReference type="Proteomes" id="UP000007797"/>
    </source>
</evidence>
<feature type="domain" description="DSCP-N" evidence="2">
    <location>
        <begin position="57"/>
        <end position="166"/>
    </location>
</feature>
<evidence type="ECO:0000256" key="1">
    <source>
        <dbReference type="SAM" id="MobiDB-lite"/>
    </source>
</evidence>
<feature type="compositionally biased region" description="Low complexity" evidence="1">
    <location>
        <begin position="197"/>
        <end position="220"/>
    </location>
</feature>
<feature type="compositionally biased region" description="Low complexity" evidence="1">
    <location>
        <begin position="301"/>
        <end position="326"/>
    </location>
</feature>
<proteinExistence type="predicted"/>
<dbReference type="GeneID" id="14866221"/>
<dbReference type="AlphaFoldDB" id="F4QES0"/>
<dbReference type="PANTHER" id="PTHR20916:SF12">
    <property type="entry name" value="ANCESTRAL COATOMER ELEMENT 1 SEC16_SEC31 DOMAIN-CONTAINING PROTEIN-RELATED"/>
    <property type="match status" value="1"/>
</dbReference>
<accession>F4QES0</accession>
<keyword evidence="4" id="KW-1185">Reference proteome</keyword>
<feature type="compositionally biased region" description="Low complexity" evidence="1">
    <location>
        <begin position="239"/>
        <end position="266"/>
    </location>
</feature>
<protein>
    <recommendedName>
        <fullName evidence="2">DSCP-N domain-containing protein</fullName>
    </recommendedName>
</protein>
<organism evidence="3 4">
    <name type="scientific">Cavenderia fasciculata</name>
    <name type="common">Slime mold</name>
    <name type="synonym">Dictyostelium fasciculatum</name>
    <dbReference type="NCBI Taxonomy" id="261658"/>
    <lineage>
        <taxon>Eukaryota</taxon>
        <taxon>Amoebozoa</taxon>
        <taxon>Evosea</taxon>
        <taxon>Eumycetozoa</taxon>
        <taxon>Dictyostelia</taxon>
        <taxon>Acytosteliales</taxon>
        <taxon>Cavenderiaceae</taxon>
        <taxon>Cavenderia</taxon>
    </lineage>
</organism>
<evidence type="ECO:0000313" key="3">
    <source>
        <dbReference type="EMBL" id="EGG13331.1"/>
    </source>
</evidence>
<reference evidence="4" key="1">
    <citation type="journal article" date="2011" name="Genome Res.">
        <title>Phylogeny-wide analysis of social amoeba genomes highlights ancient origins for complex intercellular communication.</title>
        <authorList>
            <person name="Heidel A.J."/>
            <person name="Lawal H.M."/>
            <person name="Felder M."/>
            <person name="Schilde C."/>
            <person name="Helps N.R."/>
            <person name="Tunggal B."/>
            <person name="Rivero F."/>
            <person name="John U."/>
            <person name="Schleicher M."/>
            <person name="Eichinger L."/>
            <person name="Platzer M."/>
            <person name="Noegel A.A."/>
            <person name="Schaap P."/>
            <person name="Gloeckner G."/>
        </authorList>
    </citation>
    <scope>NUCLEOTIDE SEQUENCE [LARGE SCALE GENOMIC DNA]</scope>
    <source>
        <strain evidence="4">SH3</strain>
    </source>
</reference>
<feature type="region of interest" description="Disordered" evidence="1">
    <location>
        <begin position="239"/>
        <end position="268"/>
    </location>
</feature>
<sequence>MKTFIFVILVISIYYISTINTYQLKEDNNNENNVIASSNKTLLPYRDHYGMIRVQLDCEHIAMEDCLLTNGCVPFRYRTCCGRTGVYCAAYEEYKCREALYCMIKTDTGEICEMQNECIPTTGFEYYLVRNFSCEDLDCESKGEKCAYVQNSCESTTCCLFPTATCFPKSPPSSTPPPYPSLLHPSTPSPPPLIEKQQQQQQQQQSTNNNNNNNNQNNNNYLSNLFKIIRHNIGLLQSKDNNNNINQKEDNQYNNQNNNQNNNNNNIDQLDSYILNEDENIYEINNHFFNLNDESNYDQFINQNNNQNNNNNQINNNNNNNNNIINPSIDDHLGNQQQQQQVEQTKIIQTSGCGTTVCPPSFTECIEIEGIPVCYSLSERPDETTPNQFLSDHGFLEKKYQQIEQQHQQQQLRYKCSDDVCSEGYGCREYENKFVCLSFDYIESIKESI</sequence>
<feature type="region of interest" description="Disordered" evidence="1">
    <location>
        <begin position="172"/>
        <end position="220"/>
    </location>
</feature>